<dbReference type="EMBL" id="CP025084">
    <property type="protein sequence ID" value="AUH03441.1"/>
    <property type="molecule type" value="Genomic_DNA"/>
</dbReference>
<dbReference type="EMBL" id="CP025085">
    <property type="protein sequence ID" value="AUG99125.1"/>
    <property type="molecule type" value="Genomic_DNA"/>
</dbReference>
<protein>
    <submittedName>
        <fullName evidence="2">Uncharacterized protein</fullName>
    </submittedName>
</protein>
<evidence type="ECO:0000313" key="1">
    <source>
        <dbReference type="EMBL" id="AUG99125.1"/>
    </source>
</evidence>
<proteinExistence type="predicted"/>
<reference evidence="2" key="2">
    <citation type="submission" date="2013-09" db="EMBL/GenBank/DDBJ databases">
        <authorList>
            <person name="Wang G."/>
            <person name="Yang Y."/>
            <person name="Su Y."/>
        </authorList>
    </citation>
    <scope>NUCLEOTIDE SEQUENCE</scope>
    <source>
        <strain evidence="2">ATCC 39006</strain>
    </source>
</reference>
<evidence type="ECO:0000313" key="4">
    <source>
        <dbReference type="Proteomes" id="UP000233778"/>
    </source>
</evidence>
<gene>
    <name evidence="1" type="ORF">CWC46_04420</name>
    <name evidence="2" type="ORF">Ser39006_004420</name>
</gene>
<dbReference type="AlphaFoldDB" id="A0A2I5TFV1"/>
<dbReference type="KEGG" id="serq:CWC46_04420"/>
<dbReference type="Proteomes" id="UP000233778">
    <property type="component" value="Chromosome"/>
</dbReference>
<accession>A0A2I5TFV1</accession>
<reference evidence="2" key="4">
    <citation type="submission" date="2017-11" db="EMBL/GenBank/DDBJ databases">
        <title>Complete genome sequence of Serratia sp. ATCC 39006.</title>
        <authorList>
            <person name="Hampton H.G."/>
            <person name="Jackson S.A."/>
            <person name="Jauregui R."/>
            <person name="Poulter G.T.M."/>
            <person name="Salmond G.P.C."/>
            <person name="Fineran P.C."/>
        </authorList>
    </citation>
    <scope>NUCLEOTIDE SEQUENCE</scope>
    <source>
        <strain evidence="2">ATCC 39006</strain>
    </source>
</reference>
<evidence type="ECO:0000313" key="2">
    <source>
        <dbReference type="EMBL" id="AUH03441.1"/>
    </source>
</evidence>
<dbReference type="KEGG" id="sera:Ser39006_004420"/>
<dbReference type="STRING" id="104623.Ser39006_00128"/>
<keyword evidence="3" id="KW-1185">Reference proteome</keyword>
<name>A0A2I5TFV1_SERS3</name>
<organism evidence="2 3">
    <name type="scientific">Serratia sp. (strain ATCC 39006)</name>
    <name type="common">Prodigiosinella confusarubida</name>
    <dbReference type="NCBI Taxonomy" id="104623"/>
    <lineage>
        <taxon>Bacteria</taxon>
        <taxon>Pseudomonadati</taxon>
        <taxon>Pseudomonadota</taxon>
        <taxon>Gammaproteobacteria</taxon>
        <taxon>Enterobacterales</taxon>
        <taxon>Pectobacteriaceae</taxon>
        <taxon>Prodigiosinella</taxon>
    </lineage>
</organism>
<dbReference type="Proteomes" id="UP000017700">
    <property type="component" value="Chromosome"/>
</dbReference>
<evidence type="ECO:0000313" key="3">
    <source>
        <dbReference type="Proteomes" id="UP000017700"/>
    </source>
</evidence>
<sequence length="76" mass="8636">MKKRGKSAYLLQADVVRAAMSVTMKATTIPQAQLLLWASLYPARERLPYRRGLACSCNVIVVVISLHRRLKQRLLL</sequence>
<reference evidence="1 4" key="3">
    <citation type="submission" date="2017-11" db="EMBL/GenBank/DDBJ databases">
        <title>Complete genome sequence of Serratia sp. ATCC 39006 LacA.</title>
        <authorList>
            <person name="Hampton H.G."/>
            <person name="Jackson S.A."/>
            <person name="Jauregui R."/>
            <person name="Poulter G.T.M."/>
            <person name="Salmond G.P.C."/>
            <person name="Fineran P.C."/>
        </authorList>
    </citation>
    <scope>NUCLEOTIDE SEQUENCE [LARGE SCALE GENOMIC DNA]</scope>
    <source>
        <strain evidence="1 4">ATCC 39006</strain>
    </source>
</reference>
<reference evidence="2 3" key="1">
    <citation type="journal article" date="2013" name="Genome Announc.">
        <title>Draft genome sequence of Serratia sp. strain ATCC 39006, a model bacterium for analysis of the biosynthesis and regulation of prodigiosin, a carbapenem, and gas vesicles.</title>
        <authorList>
            <person name="Fineran P.C."/>
            <person name="Iglesias Cans M.C."/>
            <person name="Ramsay J.P."/>
            <person name="Wilf N.M."/>
            <person name="Cossyleon D."/>
            <person name="McNeil M.B."/>
            <person name="Williamson N.R."/>
            <person name="Monson R.E."/>
            <person name="Becher S.A."/>
            <person name="Stanton J.A."/>
            <person name="Brugger K."/>
            <person name="Brown S.D."/>
            <person name="Salmond G.P."/>
        </authorList>
    </citation>
    <scope>NUCLEOTIDE SEQUENCE [LARGE SCALE GENOMIC DNA]</scope>
    <source>
        <strain evidence="2">ATCC 39006</strain>
        <strain evidence="3">ATCC 39006 / SC 11482</strain>
    </source>
</reference>